<protein>
    <submittedName>
        <fullName evidence="1">Uncharacterized protein</fullName>
    </submittedName>
</protein>
<gene>
    <name evidence="1" type="ORF">FHR33_001320</name>
</gene>
<proteinExistence type="predicted"/>
<sequence length="348" mass="38108">MEIKAVPAGRAHLRNAARVVGPLWAVEVGRAGPPRMLLREGTSLELHDLDAFFGAQPSLISAFAVPWPDEESWEAAVSPDGDVGVFCNDEAVRAVTPTGAVLWEHRGHRRHSRKENRSSCRVSDDGRHVWAMLPGPPSSGVWRDDGAFDGTPYRGDEWLVLAADTGRVVARETLGCAAVGGGHLPHADGRHMGLGVGEGQDGLHVYWGRLEEDGLRVWKHEDDYRILLDVHPSGLSYLSYAPPDEIAWHSFPGGLIMRRLDAADAWRPATGEAYWDGAGYVDADTVIATATLYAESPQDARHILIDAVSGQVRGEVRYPMPPHESAYPLGDGTWLTAEGDTLFRWTYR</sequence>
<dbReference type="EMBL" id="JACIBV010000001">
    <property type="protein sequence ID" value="MBB3725460.1"/>
    <property type="molecule type" value="Genomic_DNA"/>
</dbReference>
<keyword evidence="2" id="KW-1185">Reference proteome</keyword>
<comment type="caution">
    <text evidence="1">The sequence shown here is derived from an EMBL/GenBank/DDBJ whole genome shotgun (WGS) entry which is preliminary data.</text>
</comment>
<dbReference type="AlphaFoldDB" id="A0A7W5V5X4"/>
<evidence type="ECO:0000313" key="2">
    <source>
        <dbReference type="Proteomes" id="UP000579945"/>
    </source>
</evidence>
<organism evidence="1 2">
    <name type="scientific">Nonomuraea dietziae</name>
    <dbReference type="NCBI Taxonomy" id="65515"/>
    <lineage>
        <taxon>Bacteria</taxon>
        <taxon>Bacillati</taxon>
        <taxon>Actinomycetota</taxon>
        <taxon>Actinomycetes</taxon>
        <taxon>Streptosporangiales</taxon>
        <taxon>Streptosporangiaceae</taxon>
        <taxon>Nonomuraea</taxon>
    </lineage>
</organism>
<dbReference type="RefSeq" id="WP_183644824.1">
    <property type="nucleotide sequence ID" value="NZ_JACIBV010000001.1"/>
</dbReference>
<dbReference type="GeneID" id="95387884"/>
<evidence type="ECO:0000313" key="1">
    <source>
        <dbReference type="EMBL" id="MBB3725460.1"/>
    </source>
</evidence>
<reference evidence="1 2" key="1">
    <citation type="submission" date="2020-08" db="EMBL/GenBank/DDBJ databases">
        <title>Sequencing the genomes of 1000 actinobacteria strains.</title>
        <authorList>
            <person name="Klenk H.-P."/>
        </authorList>
    </citation>
    <scope>NUCLEOTIDE SEQUENCE [LARGE SCALE GENOMIC DNA]</scope>
    <source>
        <strain evidence="1 2">DSM 44320</strain>
    </source>
</reference>
<accession>A0A7W5V5X4</accession>
<name>A0A7W5V5X4_9ACTN</name>
<dbReference type="Proteomes" id="UP000579945">
    <property type="component" value="Unassembled WGS sequence"/>
</dbReference>